<dbReference type="Proteomes" id="UP001195914">
    <property type="component" value="Unassembled WGS sequence"/>
</dbReference>
<sequence>MDTMLSSNIDSAIFGQDKDKLFGNTDPFGSMSKVKTNVNPPTLFGSPKKQSAFVMKSFRWEQSMMKPLNSTNIRNVGGFTGFHNLTSALKESEGKKSMQPRNNAATNPKR</sequence>
<feature type="compositionally biased region" description="Polar residues" evidence="1">
    <location>
        <begin position="99"/>
        <end position="110"/>
    </location>
</feature>
<evidence type="ECO:0000313" key="3">
    <source>
        <dbReference type="Proteomes" id="UP001195914"/>
    </source>
</evidence>
<keyword evidence="3" id="KW-1185">Reference proteome</keyword>
<comment type="caution">
    <text evidence="2">The sequence shown here is derived from an EMBL/GenBank/DDBJ whole genome shotgun (WGS) entry which is preliminary data.</text>
</comment>
<name>A0AAD9LKR3_BABDI</name>
<evidence type="ECO:0000313" key="2">
    <source>
        <dbReference type="EMBL" id="KAK1940298.1"/>
    </source>
</evidence>
<dbReference type="AlphaFoldDB" id="A0AAD9LKR3"/>
<organism evidence="2 3">
    <name type="scientific">Babesia divergens</name>
    <dbReference type="NCBI Taxonomy" id="32595"/>
    <lineage>
        <taxon>Eukaryota</taxon>
        <taxon>Sar</taxon>
        <taxon>Alveolata</taxon>
        <taxon>Apicomplexa</taxon>
        <taxon>Aconoidasida</taxon>
        <taxon>Piroplasmida</taxon>
        <taxon>Babesiidae</taxon>
        <taxon>Babesia</taxon>
    </lineage>
</organism>
<reference evidence="2" key="1">
    <citation type="journal article" date="2014" name="Nucleic Acids Res.">
        <title>The evolutionary dynamics of variant antigen genes in Babesia reveal a history of genomic innovation underlying host-parasite interaction.</title>
        <authorList>
            <person name="Jackson A.P."/>
            <person name="Otto T.D."/>
            <person name="Darby A."/>
            <person name="Ramaprasad A."/>
            <person name="Xia D."/>
            <person name="Echaide I.E."/>
            <person name="Farber M."/>
            <person name="Gahlot S."/>
            <person name="Gamble J."/>
            <person name="Gupta D."/>
            <person name="Gupta Y."/>
            <person name="Jackson L."/>
            <person name="Malandrin L."/>
            <person name="Malas T.B."/>
            <person name="Moussa E."/>
            <person name="Nair M."/>
            <person name="Reid A.J."/>
            <person name="Sanders M."/>
            <person name="Sharma J."/>
            <person name="Tracey A."/>
            <person name="Quail M.A."/>
            <person name="Weir W."/>
            <person name="Wastling J.M."/>
            <person name="Hall N."/>
            <person name="Willadsen P."/>
            <person name="Lingelbach K."/>
            <person name="Shiels B."/>
            <person name="Tait A."/>
            <person name="Berriman M."/>
            <person name="Allred D.R."/>
            <person name="Pain A."/>
        </authorList>
    </citation>
    <scope>NUCLEOTIDE SEQUENCE</scope>
    <source>
        <strain evidence="2">1802A</strain>
    </source>
</reference>
<dbReference type="EMBL" id="JAHBMH010000003">
    <property type="protein sequence ID" value="KAK1940298.1"/>
    <property type="molecule type" value="Genomic_DNA"/>
</dbReference>
<feature type="region of interest" description="Disordered" evidence="1">
    <location>
        <begin position="87"/>
        <end position="110"/>
    </location>
</feature>
<protein>
    <submittedName>
        <fullName evidence="2">Uncharacterized protein</fullName>
    </submittedName>
</protein>
<gene>
    <name evidence="2" type="ORF">X943_001701</name>
</gene>
<proteinExistence type="predicted"/>
<accession>A0AAD9LKR3</accession>
<evidence type="ECO:0000256" key="1">
    <source>
        <dbReference type="SAM" id="MobiDB-lite"/>
    </source>
</evidence>
<reference evidence="2" key="2">
    <citation type="submission" date="2021-05" db="EMBL/GenBank/DDBJ databases">
        <authorList>
            <person name="Pain A."/>
        </authorList>
    </citation>
    <scope>NUCLEOTIDE SEQUENCE</scope>
    <source>
        <strain evidence="2">1802A</strain>
    </source>
</reference>